<dbReference type="Proteomes" id="UP000631391">
    <property type="component" value="Unassembled WGS sequence"/>
</dbReference>
<accession>A0A851AXD6</accession>
<dbReference type="OrthoDB" id="9950230at2759"/>
<comment type="caution">
    <text evidence="1">The sequence shown here is derived from an EMBL/GenBank/DDBJ whole genome shotgun (WGS) entry which is preliminary data.</text>
</comment>
<evidence type="ECO:0000313" key="1">
    <source>
        <dbReference type="EMBL" id="NWI37193.1"/>
    </source>
</evidence>
<protein>
    <submittedName>
        <fullName evidence="1">ENR1 protein</fullName>
    </submittedName>
</protein>
<sequence>SEQHEMYECLGRNVNPYMALPDISKFWVHIANQNDDFWEAPRNLFWICGNIANVKLPGKWTGSCTIEAIKPSFFLLPKEAKSRLGVPL</sequence>
<name>A0A851AXD6_PICGY</name>
<dbReference type="EMBL" id="WEKY01009479">
    <property type="protein sequence ID" value="NWI37193.1"/>
    <property type="molecule type" value="Genomic_DNA"/>
</dbReference>
<organism evidence="1 2">
    <name type="scientific">Picathartes gymnocephalus</name>
    <name type="common">White-necked rockfowl</name>
    <dbReference type="NCBI Taxonomy" id="175131"/>
    <lineage>
        <taxon>Eukaryota</taxon>
        <taxon>Metazoa</taxon>
        <taxon>Chordata</taxon>
        <taxon>Craniata</taxon>
        <taxon>Vertebrata</taxon>
        <taxon>Euteleostomi</taxon>
        <taxon>Archelosauria</taxon>
        <taxon>Archosauria</taxon>
        <taxon>Dinosauria</taxon>
        <taxon>Saurischia</taxon>
        <taxon>Theropoda</taxon>
        <taxon>Coelurosauria</taxon>
        <taxon>Aves</taxon>
        <taxon>Neognathae</taxon>
        <taxon>Neoaves</taxon>
        <taxon>Telluraves</taxon>
        <taxon>Australaves</taxon>
        <taxon>Passeriformes</taxon>
        <taxon>Picathartidae</taxon>
        <taxon>Picathartes</taxon>
    </lineage>
</organism>
<gene>
    <name evidence="1" type="primary">Erv31_0</name>
    <name evidence="1" type="ORF">PICGYM_R14741</name>
</gene>
<feature type="non-terminal residue" evidence="1">
    <location>
        <position position="1"/>
    </location>
</feature>
<proteinExistence type="predicted"/>
<evidence type="ECO:0000313" key="2">
    <source>
        <dbReference type="Proteomes" id="UP000631391"/>
    </source>
</evidence>
<dbReference type="AlphaFoldDB" id="A0A851AXD6"/>
<keyword evidence="2" id="KW-1185">Reference proteome</keyword>
<feature type="non-terminal residue" evidence="1">
    <location>
        <position position="88"/>
    </location>
</feature>
<reference evidence="1" key="1">
    <citation type="submission" date="2019-10" db="EMBL/GenBank/DDBJ databases">
        <title>Bird 10,000 Genomes (B10K) Project - Family phase.</title>
        <authorList>
            <person name="Zhang G."/>
        </authorList>
    </citation>
    <scope>NUCLEOTIDE SEQUENCE</scope>
    <source>
        <strain evidence="1">B10K-DU-012-30</strain>
        <tissue evidence="1">Muscle</tissue>
    </source>
</reference>